<evidence type="ECO:0000313" key="4">
    <source>
        <dbReference type="Proteomes" id="UP000093695"/>
    </source>
</evidence>
<feature type="transmembrane region" description="Helical" evidence="2">
    <location>
        <begin position="127"/>
        <end position="144"/>
    </location>
</feature>
<keyword evidence="2" id="KW-0472">Membrane</keyword>
<feature type="region of interest" description="Disordered" evidence="1">
    <location>
        <begin position="160"/>
        <end position="200"/>
    </location>
</feature>
<feature type="compositionally biased region" description="Basic and acidic residues" evidence="1">
    <location>
        <begin position="184"/>
        <end position="200"/>
    </location>
</feature>
<name>A0A193C9L8_AMYOR</name>
<proteinExistence type="predicted"/>
<keyword evidence="4" id="KW-1185">Reference proteome</keyword>
<sequence>MARTQRARIRTAGLQPAQVLAGLASLAFLVFGIVGFTRTGLADFAGHSDATVLGFSVNPLYNLGFVVLGAIGLLLTFGSGRSRVFGLLTFAAFGALFVWGLMITGTVSTNPVSQAGNPFDLNGPDNWLHLGLAALGLVIAVLPARHKVLLPEDEEETVVADRADSATVVEPLPNDGSRRRPKHEKSPTVAREERPPGLAH</sequence>
<gene>
    <name evidence="3" type="ORF">SD37_40080</name>
</gene>
<dbReference type="AlphaFoldDB" id="A0A193C9L8"/>
<dbReference type="STRING" id="31958.SD37_40080"/>
<protein>
    <recommendedName>
        <fullName evidence="5">DUF4383 domain-containing protein</fullName>
    </recommendedName>
</protein>
<feature type="transmembrane region" description="Helical" evidence="2">
    <location>
        <begin position="20"/>
        <end position="40"/>
    </location>
</feature>
<dbReference type="EMBL" id="CP016174">
    <property type="protein sequence ID" value="ANN21177.1"/>
    <property type="molecule type" value="Genomic_DNA"/>
</dbReference>
<evidence type="ECO:0008006" key="5">
    <source>
        <dbReference type="Google" id="ProtNLM"/>
    </source>
</evidence>
<organism evidence="3 4">
    <name type="scientific">Amycolatopsis orientalis</name>
    <name type="common">Nocardia orientalis</name>
    <dbReference type="NCBI Taxonomy" id="31958"/>
    <lineage>
        <taxon>Bacteria</taxon>
        <taxon>Bacillati</taxon>
        <taxon>Actinomycetota</taxon>
        <taxon>Actinomycetes</taxon>
        <taxon>Pseudonocardiales</taxon>
        <taxon>Pseudonocardiaceae</taxon>
        <taxon>Amycolatopsis</taxon>
    </lineage>
</organism>
<evidence type="ECO:0000256" key="1">
    <source>
        <dbReference type="SAM" id="MobiDB-lite"/>
    </source>
</evidence>
<evidence type="ECO:0000313" key="3">
    <source>
        <dbReference type="EMBL" id="ANN21177.1"/>
    </source>
</evidence>
<keyword evidence="2" id="KW-1133">Transmembrane helix</keyword>
<dbReference type="Proteomes" id="UP000093695">
    <property type="component" value="Chromosome"/>
</dbReference>
<feature type="transmembrane region" description="Helical" evidence="2">
    <location>
        <begin position="60"/>
        <end position="77"/>
    </location>
</feature>
<dbReference type="eggNOG" id="ENOG5032VXA">
    <property type="taxonomic scope" value="Bacteria"/>
</dbReference>
<dbReference type="Pfam" id="PF14325">
    <property type="entry name" value="DUF4383"/>
    <property type="match status" value="1"/>
</dbReference>
<keyword evidence="2" id="KW-0812">Transmembrane</keyword>
<dbReference type="KEGG" id="aori:SD37_40080"/>
<evidence type="ECO:0000256" key="2">
    <source>
        <dbReference type="SAM" id="Phobius"/>
    </source>
</evidence>
<reference evidence="3 4" key="1">
    <citation type="journal article" date="2015" name="Genome Announc.">
        <title>Draft Genome Sequence of Norvancomycin-Producing Strain Amycolatopsis orientalis CPCC200066.</title>
        <authorList>
            <person name="Lei X."/>
            <person name="Yuan F."/>
            <person name="Shi Y."/>
            <person name="Li X."/>
            <person name="Wang L."/>
            <person name="Hong B."/>
        </authorList>
    </citation>
    <scope>NUCLEOTIDE SEQUENCE [LARGE SCALE GENOMIC DNA]</scope>
    <source>
        <strain evidence="3 4">B-37</strain>
    </source>
</reference>
<accession>A0A193C9L8</accession>
<feature type="transmembrane region" description="Helical" evidence="2">
    <location>
        <begin position="84"/>
        <end position="107"/>
    </location>
</feature>
<dbReference type="RefSeq" id="WP_044855273.1">
    <property type="nucleotide sequence ID" value="NZ_CP016174.1"/>
</dbReference>